<dbReference type="Gene3D" id="3.40.390.10">
    <property type="entry name" value="Collagenase (Catalytic Domain)"/>
    <property type="match status" value="1"/>
</dbReference>
<dbReference type="EMBL" id="JAUOEL010000009">
    <property type="protein sequence ID" value="MDO5976882.1"/>
    <property type="molecule type" value="Genomic_DNA"/>
</dbReference>
<comment type="caution">
    <text evidence="2">The sequence shown here is derived from an EMBL/GenBank/DDBJ whole genome shotgun (WGS) entry which is preliminary data.</text>
</comment>
<dbReference type="CDD" id="cd20170">
    <property type="entry name" value="Peptidase_M90-like"/>
    <property type="match status" value="1"/>
</dbReference>
<dbReference type="Proteomes" id="UP001176806">
    <property type="component" value="Unassembled WGS sequence"/>
</dbReference>
<proteinExistence type="predicted"/>
<keyword evidence="3" id="KW-1185">Reference proteome</keyword>
<dbReference type="PANTHER" id="PTHR30164:SF2">
    <property type="entry name" value="PROTEIN MTFA"/>
    <property type="match status" value="1"/>
</dbReference>
<organism evidence="2 3">
    <name type="scientific">Flavivirga jejuensis</name>
    <dbReference type="NCBI Taxonomy" id="870487"/>
    <lineage>
        <taxon>Bacteria</taxon>
        <taxon>Pseudomonadati</taxon>
        <taxon>Bacteroidota</taxon>
        <taxon>Flavobacteriia</taxon>
        <taxon>Flavobacteriales</taxon>
        <taxon>Flavobacteriaceae</taxon>
        <taxon>Flavivirga</taxon>
    </lineage>
</organism>
<dbReference type="SUPFAM" id="SSF55486">
    <property type="entry name" value="Metalloproteases ('zincins'), catalytic domain"/>
    <property type="match status" value="1"/>
</dbReference>
<dbReference type="InterPro" id="IPR024079">
    <property type="entry name" value="MetalloPept_cat_dom_sf"/>
</dbReference>
<keyword evidence="1" id="KW-1133">Transmembrane helix</keyword>
<accession>A0ABT8WUN2</accession>
<evidence type="ECO:0000313" key="2">
    <source>
        <dbReference type="EMBL" id="MDO5976882.1"/>
    </source>
</evidence>
<reference evidence="2" key="1">
    <citation type="submission" date="2023-07" db="EMBL/GenBank/DDBJ databases">
        <title>Two novel species in the genus Flavivirga.</title>
        <authorList>
            <person name="Kwon K."/>
        </authorList>
    </citation>
    <scope>NUCLEOTIDE SEQUENCE</scope>
    <source>
        <strain evidence="2">KACC 14158</strain>
    </source>
</reference>
<dbReference type="PANTHER" id="PTHR30164">
    <property type="entry name" value="MTFA PEPTIDASE"/>
    <property type="match status" value="1"/>
</dbReference>
<sequence>MILILVVEKYTLSSKIILGILFAVLAYLLLNYAMKMIEMGYVLKYKKPLYNHFYLRLRRLNKNQKSVLTHQFSFYKKLTSKEQKYFEHRVASFIKDKDFIGRNGVVINDEIKVRIAATAVMLTFGFRDFYIGIISKIVIYPSNFYSNINKAYHKGEFNPKLKALILSWEDFVQGFDNESDNLNLGIHEFTHAIHINSMKERDVSSIIFSDSFKELSALFSENESLRDELKMSDYFRKYAFTNQFEFLAVTIENFIETPKEFRVQFPEVYGKIKQMLNFNVLGY</sequence>
<protein>
    <submittedName>
        <fullName evidence="2">Zinc-dependent peptidase</fullName>
    </submittedName>
</protein>
<dbReference type="RefSeq" id="WP_303304213.1">
    <property type="nucleotide sequence ID" value="NZ_BAABDA010000011.1"/>
</dbReference>
<evidence type="ECO:0000256" key="1">
    <source>
        <dbReference type="SAM" id="Phobius"/>
    </source>
</evidence>
<name>A0ABT8WUN2_9FLAO</name>
<evidence type="ECO:0000313" key="3">
    <source>
        <dbReference type="Proteomes" id="UP001176806"/>
    </source>
</evidence>
<keyword evidence="1" id="KW-0472">Membrane</keyword>
<dbReference type="Gene3D" id="1.10.472.150">
    <property type="entry name" value="Glucose-regulated metallo-peptidase M90, N-terminal domain"/>
    <property type="match status" value="1"/>
</dbReference>
<dbReference type="Pfam" id="PF06167">
    <property type="entry name" value="Peptidase_M90"/>
    <property type="match status" value="1"/>
</dbReference>
<gene>
    <name evidence="2" type="ORF">Q4Q40_21995</name>
</gene>
<keyword evidence="1" id="KW-0812">Transmembrane</keyword>
<dbReference type="InterPro" id="IPR042252">
    <property type="entry name" value="MtfA_N"/>
</dbReference>
<dbReference type="InterPro" id="IPR010384">
    <property type="entry name" value="MtfA_fam"/>
</dbReference>
<feature type="transmembrane region" description="Helical" evidence="1">
    <location>
        <begin position="12"/>
        <end position="30"/>
    </location>
</feature>